<dbReference type="PANTHER" id="PTHR13651">
    <property type="entry name" value="PROTEIN ABITRAM"/>
    <property type="match status" value="1"/>
</dbReference>
<protein>
    <submittedName>
        <fullName evidence="2">Uncharacterized protein</fullName>
    </submittedName>
</protein>
<dbReference type="Proteomes" id="UP000749646">
    <property type="component" value="Unassembled WGS sequence"/>
</dbReference>
<dbReference type="PANTHER" id="PTHR13651:SF0">
    <property type="entry name" value="PROTEIN ABITRAM"/>
    <property type="match status" value="1"/>
</dbReference>
<dbReference type="OrthoDB" id="48130at2759"/>
<dbReference type="InterPro" id="IPR039169">
    <property type="entry name" value="Abitram"/>
</dbReference>
<organism evidence="2 3">
    <name type="scientific">Modicella reniformis</name>
    <dbReference type="NCBI Taxonomy" id="1440133"/>
    <lineage>
        <taxon>Eukaryota</taxon>
        <taxon>Fungi</taxon>
        <taxon>Fungi incertae sedis</taxon>
        <taxon>Mucoromycota</taxon>
        <taxon>Mortierellomycotina</taxon>
        <taxon>Mortierellomycetes</taxon>
        <taxon>Mortierellales</taxon>
        <taxon>Mortierellaceae</taxon>
        <taxon>Modicella</taxon>
    </lineage>
</organism>
<dbReference type="EMBL" id="JAAAHW010005024">
    <property type="protein sequence ID" value="KAF9970245.1"/>
    <property type="molecule type" value="Genomic_DNA"/>
</dbReference>
<evidence type="ECO:0000313" key="2">
    <source>
        <dbReference type="EMBL" id="KAF9970245.1"/>
    </source>
</evidence>
<dbReference type="AlphaFoldDB" id="A0A9P6M7S1"/>
<keyword evidence="3" id="KW-1185">Reference proteome</keyword>
<feature type="non-terminal residue" evidence="2">
    <location>
        <position position="1"/>
    </location>
</feature>
<dbReference type="GO" id="GO:0005634">
    <property type="term" value="C:nucleus"/>
    <property type="evidence" value="ECO:0007669"/>
    <property type="project" value="TreeGrafter"/>
</dbReference>
<feature type="compositionally biased region" description="Low complexity" evidence="1">
    <location>
        <begin position="201"/>
        <end position="218"/>
    </location>
</feature>
<name>A0A9P6M7S1_9FUNG</name>
<gene>
    <name evidence="2" type="ORF">BGZ65_011276</name>
</gene>
<feature type="region of interest" description="Disordered" evidence="1">
    <location>
        <begin position="190"/>
        <end position="243"/>
    </location>
</feature>
<feature type="compositionally biased region" description="Polar residues" evidence="1">
    <location>
        <begin position="190"/>
        <end position="200"/>
    </location>
</feature>
<sequence>EAMNEHTTPIAYDLTSYKEETKNWDKDPSAYLLRYYTKHYLLATTGKDQGQPQHSARTTRIPGGTIGCPTGLQTLCGDQFVYQSPNKLCVTGLAPTHPLLGQRDRYQVLNIRFEPKILDSLPQPTAIPANSKKQPPPTCQSNTVICRIEARDLWCVKKQEEKQEKKESTITGDVHQDILAQTELNSLPSGSDFCSTNIDKTSSSSTPLTPSSLSTAPSGPDPASTATSGTTQRQEIGKPHGSVDSSSVVFVIRAAVIGHVIELNERLLRRGSTEVTDLGIIQTLLDKAATHGFIAVIRPKVDKTEIALKDLCTMEDYE</sequence>
<evidence type="ECO:0000313" key="3">
    <source>
        <dbReference type="Proteomes" id="UP000749646"/>
    </source>
</evidence>
<comment type="caution">
    <text evidence="2">The sequence shown here is derived from an EMBL/GenBank/DDBJ whole genome shotgun (WGS) entry which is preliminary data.</text>
</comment>
<reference evidence="2" key="1">
    <citation type="journal article" date="2020" name="Fungal Divers.">
        <title>Resolving the Mortierellaceae phylogeny through synthesis of multi-gene phylogenetics and phylogenomics.</title>
        <authorList>
            <person name="Vandepol N."/>
            <person name="Liber J."/>
            <person name="Desiro A."/>
            <person name="Na H."/>
            <person name="Kennedy M."/>
            <person name="Barry K."/>
            <person name="Grigoriev I.V."/>
            <person name="Miller A.N."/>
            <person name="O'Donnell K."/>
            <person name="Stajich J.E."/>
            <person name="Bonito G."/>
        </authorList>
    </citation>
    <scope>NUCLEOTIDE SEQUENCE</scope>
    <source>
        <strain evidence="2">MES-2147</strain>
    </source>
</reference>
<evidence type="ECO:0000256" key="1">
    <source>
        <dbReference type="SAM" id="MobiDB-lite"/>
    </source>
</evidence>
<feature type="compositionally biased region" description="Polar residues" evidence="1">
    <location>
        <begin position="224"/>
        <end position="234"/>
    </location>
</feature>
<accession>A0A9P6M7S1</accession>
<feature type="non-terminal residue" evidence="2">
    <location>
        <position position="318"/>
    </location>
</feature>
<proteinExistence type="predicted"/>